<accession>A0A6A6UM26</accession>
<keyword evidence="2" id="KW-1185">Reference proteome</keyword>
<protein>
    <submittedName>
        <fullName evidence="1">Uncharacterized protein</fullName>
    </submittedName>
</protein>
<sequence length="65" mass="7525">MNYTSFIESEIHVRHQIRFYAALVTVSYHYHVGVLPTQFLFTRFLLALSLTICSSINSSMQLVTK</sequence>
<dbReference type="EMBL" id="MU004231">
    <property type="protein sequence ID" value="KAF2673299.1"/>
    <property type="molecule type" value="Genomic_DNA"/>
</dbReference>
<reference evidence="1" key="1">
    <citation type="journal article" date="2020" name="Stud. Mycol.">
        <title>101 Dothideomycetes genomes: a test case for predicting lifestyles and emergence of pathogens.</title>
        <authorList>
            <person name="Haridas S."/>
            <person name="Albert R."/>
            <person name="Binder M."/>
            <person name="Bloem J."/>
            <person name="Labutti K."/>
            <person name="Salamov A."/>
            <person name="Andreopoulos B."/>
            <person name="Baker S."/>
            <person name="Barry K."/>
            <person name="Bills G."/>
            <person name="Bluhm B."/>
            <person name="Cannon C."/>
            <person name="Castanera R."/>
            <person name="Culley D."/>
            <person name="Daum C."/>
            <person name="Ezra D."/>
            <person name="Gonzalez J."/>
            <person name="Henrissat B."/>
            <person name="Kuo A."/>
            <person name="Liang C."/>
            <person name="Lipzen A."/>
            <person name="Lutzoni F."/>
            <person name="Magnuson J."/>
            <person name="Mondo S."/>
            <person name="Nolan M."/>
            <person name="Ohm R."/>
            <person name="Pangilinan J."/>
            <person name="Park H.-J."/>
            <person name="Ramirez L."/>
            <person name="Alfaro M."/>
            <person name="Sun H."/>
            <person name="Tritt A."/>
            <person name="Yoshinaga Y."/>
            <person name="Zwiers L.-H."/>
            <person name="Turgeon B."/>
            <person name="Goodwin S."/>
            <person name="Spatafora J."/>
            <person name="Crous P."/>
            <person name="Grigoriev I."/>
        </authorList>
    </citation>
    <scope>NUCLEOTIDE SEQUENCE</scope>
    <source>
        <strain evidence="1">CBS 115976</strain>
    </source>
</reference>
<evidence type="ECO:0000313" key="1">
    <source>
        <dbReference type="EMBL" id="KAF2673299.1"/>
    </source>
</evidence>
<name>A0A6A6UM26_9PEZI</name>
<gene>
    <name evidence="1" type="ORF">BT63DRAFT_153003</name>
</gene>
<dbReference type="AlphaFoldDB" id="A0A6A6UM26"/>
<evidence type="ECO:0000313" key="2">
    <source>
        <dbReference type="Proteomes" id="UP000799302"/>
    </source>
</evidence>
<organism evidence="1 2">
    <name type="scientific">Microthyrium microscopicum</name>
    <dbReference type="NCBI Taxonomy" id="703497"/>
    <lineage>
        <taxon>Eukaryota</taxon>
        <taxon>Fungi</taxon>
        <taxon>Dikarya</taxon>
        <taxon>Ascomycota</taxon>
        <taxon>Pezizomycotina</taxon>
        <taxon>Dothideomycetes</taxon>
        <taxon>Dothideomycetes incertae sedis</taxon>
        <taxon>Microthyriales</taxon>
        <taxon>Microthyriaceae</taxon>
        <taxon>Microthyrium</taxon>
    </lineage>
</organism>
<dbReference type="Proteomes" id="UP000799302">
    <property type="component" value="Unassembled WGS sequence"/>
</dbReference>
<proteinExistence type="predicted"/>